<dbReference type="AlphaFoldDB" id="A0A410G5X5"/>
<keyword evidence="7" id="KW-0812">Transmembrane</keyword>
<protein>
    <recommendedName>
        <fullName evidence="2">histidine kinase</fullName>
        <ecNumber evidence="2">2.7.13.3</ecNumber>
    </recommendedName>
</protein>
<keyword evidence="7" id="KW-0472">Membrane</keyword>
<comment type="catalytic activity">
    <reaction evidence="1">
        <text>ATP + protein L-histidine = ADP + protein N-phospho-L-histidine.</text>
        <dbReference type="EC" id="2.7.13.3"/>
    </reaction>
</comment>
<keyword evidence="5" id="KW-0902">Two-component regulatory system</keyword>
<dbReference type="InterPro" id="IPR011990">
    <property type="entry name" value="TPR-like_helical_dom_sf"/>
</dbReference>
<keyword evidence="7" id="KW-1133">Transmembrane helix</keyword>
<dbReference type="GO" id="GO:0000160">
    <property type="term" value="P:phosphorelay signal transduction system"/>
    <property type="evidence" value="ECO:0007669"/>
    <property type="project" value="UniProtKB-KW"/>
</dbReference>
<dbReference type="SMART" id="SM00028">
    <property type="entry name" value="TPR"/>
    <property type="match status" value="3"/>
</dbReference>
<evidence type="ECO:0000256" key="7">
    <source>
        <dbReference type="SAM" id="Phobius"/>
    </source>
</evidence>
<keyword evidence="3" id="KW-0808">Transferase</keyword>
<evidence type="ECO:0000256" key="6">
    <source>
        <dbReference type="PROSITE-ProRule" id="PRU00339"/>
    </source>
</evidence>
<dbReference type="OrthoDB" id="943406at2"/>
<feature type="signal peptide" evidence="8">
    <location>
        <begin position="1"/>
        <end position="28"/>
    </location>
</feature>
<organism evidence="9 10">
    <name type="scientific">Aequorivita ciconiae</name>
    <dbReference type="NCBI Taxonomy" id="2494375"/>
    <lineage>
        <taxon>Bacteria</taxon>
        <taxon>Pseudomonadati</taxon>
        <taxon>Bacteroidota</taxon>
        <taxon>Flavobacteriia</taxon>
        <taxon>Flavobacteriales</taxon>
        <taxon>Flavobacteriaceae</taxon>
        <taxon>Aequorivita</taxon>
    </lineage>
</organism>
<reference evidence="9 10" key="1">
    <citation type="submission" date="2019-01" db="EMBL/GenBank/DDBJ databases">
        <title>Complete genome sequencing of Aequorivita sp. H23M31.</title>
        <authorList>
            <person name="Bae J.-W."/>
        </authorList>
    </citation>
    <scope>NUCLEOTIDE SEQUENCE [LARGE SCALE GENOMIC DNA]</scope>
    <source>
        <strain evidence="9 10">H23M31</strain>
    </source>
</reference>
<evidence type="ECO:0000256" key="8">
    <source>
        <dbReference type="SAM" id="SignalP"/>
    </source>
</evidence>
<dbReference type="KEGG" id="aev:EI546_13530"/>
<gene>
    <name evidence="9" type="ORF">EI546_13530</name>
</gene>
<dbReference type="Proteomes" id="UP000285517">
    <property type="component" value="Chromosome"/>
</dbReference>
<name>A0A410G5X5_9FLAO</name>
<evidence type="ECO:0000256" key="4">
    <source>
        <dbReference type="ARBA" id="ARBA00022777"/>
    </source>
</evidence>
<evidence type="ECO:0000256" key="5">
    <source>
        <dbReference type="ARBA" id="ARBA00023012"/>
    </source>
</evidence>
<keyword evidence="8" id="KW-0732">Signal</keyword>
<evidence type="ECO:0000313" key="9">
    <source>
        <dbReference type="EMBL" id="QAA82676.1"/>
    </source>
</evidence>
<dbReference type="Gene3D" id="3.30.565.10">
    <property type="entry name" value="Histidine kinase-like ATPase, C-terminal domain"/>
    <property type="match status" value="1"/>
</dbReference>
<evidence type="ECO:0000313" key="10">
    <source>
        <dbReference type="Proteomes" id="UP000285517"/>
    </source>
</evidence>
<evidence type="ECO:0000256" key="3">
    <source>
        <dbReference type="ARBA" id="ARBA00022679"/>
    </source>
</evidence>
<dbReference type="GO" id="GO:0004673">
    <property type="term" value="F:protein histidine kinase activity"/>
    <property type="evidence" value="ECO:0007669"/>
    <property type="project" value="UniProtKB-EC"/>
</dbReference>
<keyword evidence="4" id="KW-0418">Kinase</keyword>
<dbReference type="EC" id="2.7.13.3" evidence="2"/>
<dbReference type="Pfam" id="PF13424">
    <property type="entry name" value="TPR_12"/>
    <property type="match status" value="1"/>
</dbReference>
<keyword evidence="6" id="KW-0802">TPR repeat</keyword>
<dbReference type="InterPro" id="IPR036890">
    <property type="entry name" value="HATPase_C_sf"/>
</dbReference>
<evidence type="ECO:0000256" key="2">
    <source>
        <dbReference type="ARBA" id="ARBA00012438"/>
    </source>
</evidence>
<sequence>MKFQKLPSLFFTFQILFFGMLSSLSTHAQNEVDSIKFYGKTLLNPDREANLPAAFNYFEKSLIINLNEGDTLEAVKKLRHITIGQIEVGALFAGEETATRALLLLENQPTDSLVINLKKGIYNDLGMIYRILKNPDNAFRFYNESLKYCLNAQDSMHLVNNMGNIYVDQGNFELAEEQFRSSYELSKKSTDFYSQARFLDNLGFSQSKLGLPVGLQNMLTALKIRHSNNDLAGLYASYSHLAKHYYGRGEQKEALEYAEKAYHLAHRLKRPSYIENSLANLLEIREDSLSREYIKLNDSIAQAKLQRRNKYAGMQYNLLKEKRKTEQNRLLQEKEKRKKQGYQYLGILLFLTLIAIYFIQRAQNRKNTIKQIYNTETRISKKLHDEVANDMYHLMTKIQLGDPDPEKLLDDLDLIYNKTRDLSRDNAALIIEEDFGSQLKDLLNSYKQDETVITTQNISQVDWKTISPHKKTTIYRLLQEIMTNMKKHSQASQVLISFSKNGKKLQIKYVDNGVGCKLKNKNGLENMESRIKAVKGSIIFETSPQKGFRVTITI</sequence>
<dbReference type="InterPro" id="IPR019734">
    <property type="entry name" value="TPR_rpt"/>
</dbReference>
<dbReference type="PANTHER" id="PTHR24421">
    <property type="entry name" value="NITRATE/NITRITE SENSOR PROTEIN NARX-RELATED"/>
    <property type="match status" value="1"/>
</dbReference>
<feature type="transmembrane region" description="Helical" evidence="7">
    <location>
        <begin position="341"/>
        <end position="359"/>
    </location>
</feature>
<dbReference type="SUPFAM" id="SSF55874">
    <property type="entry name" value="ATPase domain of HSP90 chaperone/DNA topoisomerase II/histidine kinase"/>
    <property type="match status" value="1"/>
</dbReference>
<proteinExistence type="predicted"/>
<feature type="repeat" description="TPR" evidence="6">
    <location>
        <begin position="156"/>
        <end position="189"/>
    </location>
</feature>
<dbReference type="CDD" id="cd16917">
    <property type="entry name" value="HATPase_UhpB-NarQ-NarX-like"/>
    <property type="match status" value="1"/>
</dbReference>
<keyword evidence="10" id="KW-1185">Reference proteome</keyword>
<dbReference type="PANTHER" id="PTHR24421:SF10">
    <property type="entry name" value="NITRATE_NITRITE SENSOR PROTEIN NARQ"/>
    <property type="match status" value="1"/>
</dbReference>
<dbReference type="EMBL" id="CP034951">
    <property type="protein sequence ID" value="QAA82676.1"/>
    <property type="molecule type" value="Genomic_DNA"/>
</dbReference>
<dbReference type="InterPro" id="IPR050482">
    <property type="entry name" value="Sensor_HK_TwoCompSys"/>
</dbReference>
<dbReference type="SUPFAM" id="SSF48452">
    <property type="entry name" value="TPR-like"/>
    <property type="match status" value="1"/>
</dbReference>
<accession>A0A410G5X5</accession>
<evidence type="ECO:0000256" key="1">
    <source>
        <dbReference type="ARBA" id="ARBA00000085"/>
    </source>
</evidence>
<feature type="chain" id="PRO_5019188749" description="histidine kinase" evidence="8">
    <location>
        <begin position="29"/>
        <end position="554"/>
    </location>
</feature>
<dbReference type="PROSITE" id="PS50005">
    <property type="entry name" value="TPR"/>
    <property type="match status" value="1"/>
</dbReference>
<dbReference type="Gene3D" id="1.25.40.10">
    <property type="entry name" value="Tetratricopeptide repeat domain"/>
    <property type="match status" value="2"/>
</dbReference>